<dbReference type="Gene3D" id="3.40.50.10610">
    <property type="entry name" value="ABC-type transport auxiliary lipoprotein component"/>
    <property type="match status" value="1"/>
</dbReference>
<accession>A0A840VW99</accession>
<protein>
    <submittedName>
        <fullName evidence="2">Putative lipoprotein YmbA</fullName>
    </submittedName>
</protein>
<name>A0A840VW99_9PROT</name>
<evidence type="ECO:0000313" key="3">
    <source>
        <dbReference type="Proteomes" id="UP000553706"/>
    </source>
</evidence>
<feature type="domain" description="ABC-type transport auxiliary lipoprotein component" evidence="1">
    <location>
        <begin position="25"/>
        <end position="179"/>
    </location>
</feature>
<dbReference type="Pfam" id="PF03886">
    <property type="entry name" value="ABC_trans_aux"/>
    <property type="match status" value="1"/>
</dbReference>
<comment type="caution">
    <text evidence="2">The sequence shown here is derived from an EMBL/GenBank/DDBJ whole genome shotgun (WGS) entry which is preliminary data.</text>
</comment>
<dbReference type="SUPFAM" id="SSF159594">
    <property type="entry name" value="XCC0632-like"/>
    <property type="match status" value="1"/>
</dbReference>
<sequence>MRRRGFSLLLAGTLAGCASSPPRYYRLAAVPGAVRGGDGKRIGVRNVGVPGDLDQNNLVRPGDAYQLNAYANDLWAAPLSSMLQTVMVQNLTQRLPGDTVLQDGGAIGAAPDVYVEIQVLRFTPDASGIVTLQAQIGTRPASAQDFRLQGFAATAPGGNTPEGLAQAMSTLWGQFADTAAGLV</sequence>
<evidence type="ECO:0000313" key="2">
    <source>
        <dbReference type="EMBL" id="MBB5374402.1"/>
    </source>
</evidence>
<gene>
    <name evidence="2" type="ORF">HNP71_002676</name>
</gene>
<reference evidence="2 3" key="1">
    <citation type="submission" date="2020-08" db="EMBL/GenBank/DDBJ databases">
        <title>Genomic Encyclopedia of Type Strains, Phase IV (KMG-IV): sequencing the most valuable type-strain genomes for metagenomic binning, comparative biology and taxonomic classification.</title>
        <authorList>
            <person name="Goeker M."/>
        </authorList>
    </citation>
    <scope>NUCLEOTIDE SEQUENCE [LARGE SCALE GENOMIC DNA]</scope>
    <source>
        <strain evidence="2 3">DSM 27026</strain>
    </source>
</reference>
<keyword evidence="2" id="KW-0449">Lipoprotein</keyword>
<dbReference type="RefSeq" id="WP_183267420.1">
    <property type="nucleotide sequence ID" value="NZ_JACHFJ010000016.1"/>
</dbReference>
<dbReference type="PROSITE" id="PS51257">
    <property type="entry name" value="PROKAR_LIPOPROTEIN"/>
    <property type="match status" value="1"/>
</dbReference>
<dbReference type="InterPro" id="IPR005586">
    <property type="entry name" value="ABC_trans_aux"/>
</dbReference>
<keyword evidence="3" id="KW-1185">Reference proteome</keyword>
<organism evidence="2 3">
    <name type="scientific">Acidocella aromatica</name>
    <dbReference type="NCBI Taxonomy" id="1303579"/>
    <lineage>
        <taxon>Bacteria</taxon>
        <taxon>Pseudomonadati</taxon>
        <taxon>Pseudomonadota</taxon>
        <taxon>Alphaproteobacteria</taxon>
        <taxon>Acetobacterales</taxon>
        <taxon>Acidocellaceae</taxon>
        <taxon>Acidocella</taxon>
    </lineage>
</organism>
<dbReference type="AlphaFoldDB" id="A0A840VW99"/>
<evidence type="ECO:0000259" key="1">
    <source>
        <dbReference type="Pfam" id="PF03886"/>
    </source>
</evidence>
<dbReference type="EMBL" id="JACHFJ010000016">
    <property type="protein sequence ID" value="MBB5374402.1"/>
    <property type="molecule type" value="Genomic_DNA"/>
</dbReference>
<dbReference type="Proteomes" id="UP000553706">
    <property type="component" value="Unassembled WGS sequence"/>
</dbReference>
<proteinExistence type="predicted"/>